<name>A0ABR3VMN4_HUMIN</name>
<reference evidence="3 4" key="1">
    <citation type="journal article" date="2024" name="Commun. Biol.">
        <title>Comparative genomic analysis of thermophilic fungi reveals convergent evolutionary adaptations and gene losses.</title>
        <authorList>
            <person name="Steindorff A.S."/>
            <person name="Aguilar-Pontes M.V."/>
            <person name="Robinson A.J."/>
            <person name="Andreopoulos B."/>
            <person name="LaButti K."/>
            <person name="Kuo A."/>
            <person name="Mondo S."/>
            <person name="Riley R."/>
            <person name="Otillar R."/>
            <person name="Haridas S."/>
            <person name="Lipzen A."/>
            <person name="Grimwood J."/>
            <person name="Schmutz J."/>
            <person name="Clum A."/>
            <person name="Reid I.D."/>
            <person name="Moisan M.C."/>
            <person name="Butler G."/>
            <person name="Nguyen T.T.M."/>
            <person name="Dewar K."/>
            <person name="Conant G."/>
            <person name="Drula E."/>
            <person name="Henrissat B."/>
            <person name="Hansel C."/>
            <person name="Singer S."/>
            <person name="Hutchinson M.I."/>
            <person name="de Vries R.P."/>
            <person name="Natvig D.O."/>
            <person name="Powell A.J."/>
            <person name="Tsang A."/>
            <person name="Grigoriev I.V."/>
        </authorList>
    </citation>
    <scope>NUCLEOTIDE SEQUENCE [LARGE SCALE GENOMIC DNA]</scope>
    <source>
        <strain evidence="3 4">CBS 620.91</strain>
    </source>
</reference>
<dbReference type="EMBL" id="JAZGSY010000025">
    <property type="protein sequence ID" value="KAL1843051.1"/>
    <property type="molecule type" value="Genomic_DNA"/>
</dbReference>
<dbReference type="CDD" id="cd00609">
    <property type="entry name" value="AAT_like"/>
    <property type="match status" value="1"/>
</dbReference>
<evidence type="ECO:0000313" key="4">
    <source>
        <dbReference type="Proteomes" id="UP001583172"/>
    </source>
</evidence>
<sequence>MSSTLLLETKSAKDAASSFQIADRAGHNFVHMRQWEGFEKSLANPWTPETPDGLVNLGVAENTLMHQEVVEFMAKNTVVNPISHLSYGSGPKGSPRLRRALASFINSGFQAREPVRAEDIIVLSGVTSVVDNLAWAILNEGEGIIIPQPFYSGFAVDIPTRAHGVIVPLEFQKLKEYSGFDDVFDPAMNVKALEAALEGAKEKGIKVRAVLVTNPHNPLGRCYPVETLLEIASFCGRHGLHLISDEIYAKSVFSNPRARSSAPFASILSIDLTDRIDSQLVHVLYGASKDFCANGLRLGILHTRNQGLQAAIASTSMLAWPPYLIQEVWAGMLEDEAFTSNFLETNQKRLAEQYAFTTRRLDEYGIPHYDNTNAGMFIWIDLRRYLTGKAEVAPGELSLHRLTAEEKEKYLQRESELGRRLFKNGVNIALGTWFATEELGWFRLGYTVPREALETGLERIRKTLKDVVASGWA</sequence>
<evidence type="ECO:0000256" key="1">
    <source>
        <dbReference type="ARBA" id="ARBA00022898"/>
    </source>
</evidence>
<dbReference type="InterPro" id="IPR015421">
    <property type="entry name" value="PyrdxlP-dep_Trfase_major"/>
</dbReference>
<comment type="caution">
    <text evidence="3">The sequence shown here is derived from an EMBL/GenBank/DDBJ whole genome shotgun (WGS) entry which is preliminary data.</text>
</comment>
<evidence type="ECO:0000259" key="2">
    <source>
        <dbReference type="Pfam" id="PF00155"/>
    </source>
</evidence>
<dbReference type="Gene3D" id="3.40.640.10">
    <property type="entry name" value="Type I PLP-dependent aspartate aminotransferase-like (Major domain)"/>
    <property type="match status" value="1"/>
</dbReference>
<dbReference type="SUPFAM" id="SSF53383">
    <property type="entry name" value="PLP-dependent transferases"/>
    <property type="match status" value="1"/>
</dbReference>
<dbReference type="PANTHER" id="PTHR43795:SF39">
    <property type="entry name" value="AMINOTRANSFERASE CLASS I_CLASSII DOMAIN-CONTAINING PROTEIN"/>
    <property type="match status" value="1"/>
</dbReference>
<dbReference type="PRINTS" id="PR00753">
    <property type="entry name" value="ACCSYNTHASE"/>
</dbReference>
<dbReference type="InterPro" id="IPR015424">
    <property type="entry name" value="PyrdxlP-dep_Trfase"/>
</dbReference>
<dbReference type="InterPro" id="IPR004839">
    <property type="entry name" value="Aminotransferase_I/II_large"/>
</dbReference>
<organism evidence="3 4">
    <name type="scientific">Humicola insolens</name>
    <name type="common">Soft-rot fungus</name>
    <dbReference type="NCBI Taxonomy" id="85995"/>
    <lineage>
        <taxon>Eukaryota</taxon>
        <taxon>Fungi</taxon>
        <taxon>Dikarya</taxon>
        <taxon>Ascomycota</taxon>
        <taxon>Pezizomycotina</taxon>
        <taxon>Sordariomycetes</taxon>
        <taxon>Sordariomycetidae</taxon>
        <taxon>Sordariales</taxon>
        <taxon>Chaetomiaceae</taxon>
        <taxon>Mycothermus</taxon>
    </lineage>
</organism>
<dbReference type="Pfam" id="PF00155">
    <property type="entry name" value="Aminotran_1_2"/>
    <property type="match status" value="1"/>
</dbReference>
<keyword evidence="4" id="KW-1185">Reference proteome</keyword>
<dbReference type="Gene3D" id="3.90.1150.10">
    <property type="entry name" value="Aspartate Aminotransferase, domain 1"/>
    <property type="match status" value="1"/>
</dbReference>
<evidence type="ECO:0000313" key="3">
    <source>
        <dbReference type="EMBL" id="KAL1843051.1"/>
    </source>
</evidence>
<protein>
    <recommendedName>
        <fullName evidence="2">Aminotransferase class I/classII large domain-containing protein</fullName>
    </recommendedName>
</protein>
<dbReference type="InterPro" id="IPR050478">
    <property type="entry name" value="Ethylene_sulfur-biosynth"/>
</dbReference>
<dbReference type="PANTHER" id="PTHR43795">
    <property type="entry name" value="BIFUNCTIONAL ASPARTATE AMINOTRANSFERASE AND GLUTAMATE/ASPARTATE-PREPHENATE AMINOTRANSFERASE-RELATED"/>
    <property type="match status" value="1"/>
</dbReference>
<keyword evidence="1" id="KW-0663">Pyridoxal phosphate</keyword>
<feature type="domain" description="Aminotransferase class I/classII large" evidence="2">
    <location>
        <begin position="54"/>
        <end position="460"/>
    </location>
</feature>
<accession>A0ABR3VMN4</accession>
<dbReference type="Proteomes" id="UP001583172">
    <property type="component" value="Unassembled WGS sequence"/>
</dbReference>
<dbReference type="InterPro" id="IPR015422">
    <property type="entry name" value="PyrdxlP-dep_Trfase_small"/>
</dbReference>
<proteinExistence type="predicted"/>
<gene>
    <name evidence="3" type="ORF">VTJ49DRAFT_3186</name>
</gene>